<protein>
    <recommendedName>
        <fullName evidence="2">Double Cache domain-containing protein</fullName>
    </recommendedName>
</protein>
<sequence length="337" mass="36306">MKILSTQRQKVLYTTIFATLLMAGISAYSSILSQQASIDGCKQHEMDVAVSIIQSSLQSEMNNAASKASVVAHLPSIIDAFRAGNREQILARLLPAFLIQRDRYGVNEGQFHTAPATSFLRIYTPEAGHGEDLSSFREMVVNTNKEHAPKKGIEVGRAGISIRGVDLLKDADGYIGSFEVGMSFMTVLDYLKKNTGFEGGAFVDNELVSRVATLLPPPDAERIVAGLRNVEATDWNVLKTIVTPELLASVTGVKTVLKTVAGSDFGIVITPLQDYKGVGIGAIVAVKKFDVFQKESSAAVVRAIAFALLQVLVLAGIVLVMINIMFVRSASVQESSK</sequence>
<evidence type="ECO:0000313" key="3">
    <source>
        <dbReference type="EMBL" id="QFY41919.1"/>
    </source>
</evidence>
<accession>A0A5Q0BEI1</accession>
<dbReference type="OrthoDB" id="9781845at2"/>
<organism evidence="3 4">
    <name type="scientific">Candidatus Methylospira mobilis</name>
    <dbReference type="NCBI Taxonomy" id="1808979"/>
    <lineage>
        <taxon>Bacteria</taxon>
        <taxon>Pseudomonadati</taxon>
        <taxon>Pseudomonadota</taxon>
        <taxon>Gammaproteobacteria</taxon>
        <taxon>Methylococcales</taxon>
        <taxon>Methylococcaceae</taxon>
        <taxon>Candidatus Methylospira</taxon>
    </lineage>
</organism>
<dbReference type="Proteomes" id="UP000325755">
    <property type="component" value="Chromosome"/>
</dbReference>
<keyword evidence="1" id="KW-0472">Membrane</keyword>
<keyword evidence="1" id="KW-1133">Transmembrane helix</keyword>
<dbReference type="SUPFAM" id="SSF103190">
    <property type="entry name" value="Sensory domain-like"/>
    <property type="match status" value="1"/>
</dbReference>
<evidence type="ECO:0000259" key="2">
    <source>
        <dbReference type="Pfam" id="PF14827"/>
    </source>
</evidence>
<keyword evidence="4" id="KW-1185">Reference proteome</keyword>
<gene>
    <name evidence="3" type="ORF">F6R98_04130</name>
</gene>
<keyword evidence="1" id="KW-0812">Transmembrane</keyword>
<dbReference type="EMBL" id="CP044205">
    <property type="protein sequence ID" value="QFY41919.1"/>
    <property type="molecule type" value="Genomic_DNA"/>
</dbReference>
<feature type="transmembrane region" description="Helical" evidence="1">
    <location>
        <begin position="12"/>
        <end position="31"/>
    </location>
</feature>
<dbReference type="AlphaFoldDB" id="A0A5Q0BEI1"/>
<evidence type="ECO:0000313" key="4">
    <source>
        <dbReference type="Proteomes" id="UP000325755"/>
    </source>
</evidence>
<dbReference type="InterPro" id="IPR029150">
    <property type="entry name" value="dCache_3"/>
</dbReference>
<dbReference type="InParanoid" id="A0A5Q0BEI1"/>
<reference evidence="3 4" key="1">
    <citation type="submission" date="2019-09" db="EMBL/GenBank/DDBJ databases">
        <title>Ecophysiology of the spiral-shaped methanotroph Methylospira mobilis as revealed by the complete genome sequence.</title>
        <authorList>
            <person name="Oshkin I.Y."/>
            <person name="Dedysh S.N."/>
            <person name="Miroshnikov K."/>
            <person name="Danilova O.V."/>
            <person name="Hakobyan A."/>
            <person name="Liesack W."/>
        </authorList>
    </citation>
    <scope>NUCLEOTIDE SEQUENCE [LARGE SCALE GENOMIC DNA]</scope>
    <source>
        <strain evidence="3 4">Shm1</strain>
    </source>
</reference>
<proteinExistence type="predicted"/>
<dbReference type="Pfam" id="PF14827">
    <property type="entry name" value="dCache_3"/>
    <property type="match status" value="1"/>
</dbReference>
<dbReference type="KEGG" id="mmob:F6R98_04130"/>
<name>A0A5Q0BEI1_9GAMM</name>
<evidence type="ECO:0000256" key="1">
    <source>
        <dbReference type="SAM" id="Phobius"/>
    </source>
</evidence>
<feature type="transmembrane region" description="Helical" evidence="1">
    <location>
        <begin position="303"/>
        <end position="327"/>
    </location>
</feature>
<dbReference type="RefSeq" id="WP_153247903.1">
    <property type="nucleotide sequence ID" value="NZ_CP044205.1"/>
</dbReference>
<dbReference type="InterPro" id="IPR029151">
    <property type="entry name" value="Sensor-like_sf"/>
</dbReference>
<feature type="domain" description="Double Cache" evidence="2">
    <location>
        <begin position="43"/>
        <end position="283"/>
    </location>
</feature>